<dbReference type="Proteomes" id="UP000031275">
    <property type="component" value="Unassembled WGS sequence"/>
</dbReference>
<name>A0ABR4ZT95_9FLAO</name>
<proteinExistence type="predicted"/>
<keyword evidence="3" id="KW-1185">Reference proteome</keyword>
<evidence type="ECO:0000313" key="3">
    <source>
        <dbReference type="Proteomes" id="UP000031275"/>
    </source>
</evidence>
<comment type="caution">
    <text evidence="2">The sequence shown here is derived from an EMBL/GenBank/DDBJ whole genome shotgun (WGS) entry which is preliminary data.</text>
</comment>
<organism evidence="2 3">
    <name type="scientific">Kaistella solincola</name>
    <dbReference type="NCBI Taxonomy" id="510955"/>
    <lineage>
        <taxon>Bacteria</taxon>
        <taxon>Pseudomonadati</taxon>
        <taxon>Bacteroidota</taxon>
        <taxon>Flavobacteriia</taxon>
        <taxon>Flavobacteriales</taxon>
        <taxon>Weeksellaceae</taxon>
        <taxon>Chryseobacterium group</taxon>
        <taxon>Kaistella</taxon>
    </lineage>
</organism>
<evidence type="ECO:0000313" key="2">
    <source>
        <dbReference type="EMBL" id="KIA84155.1"/>
    </source>
</evidence>
<feature type="compositionally biased region" description="Polar residues" evidence="1">
    <location>
        <begin position="25"/>
        <end position="39"/>
    </location>
</feature>
<accession>A0ABR4ZT95</accession>
<sequence>MKANLFYLVFAFCFFQNCNDVETQSETPQIEQQSSNNVGSDYDSAEPMNNSSGRENEISLGLLNIDKKPFRATLNIGVEDFMYLSNLNITEAENFLESKNWFFLSKKVNVLTDTGTDFIAKAVEDINEGTVIKYRNGSEDSDCIFHFKSSGDTKLSIETTNHHNYTMFINELNELGFTSVGDGDNFLPYSNRLYVGDLLQLDINARRYKKNSFKIDVITEISSPILELKKSSNSGDGYDYIYNENVKVYSYYIRKVVD</sequence>
<feature type="region of interest" description="Disordered" evidence="1">
    <location>
        <begin position="25"/>
        <end position="53"/>
    </location>
</feature>
<reference evidence="2 3" key="1">
    <citation type="submission" date="2014-10" db="EMBL/GenBank/DDBJ databases">
        <title>Kaistella solincola genome.</title>
        <authorList>
            <person name="Newman J.D."/>
        </authorList>
    </citation>
    <scope>NUCLEOTIDE SEQUENCE [LARGE SCALE GENOMIC DNA]</scope>
    <source>
        <strain evidence="2 3">DSM 22468</strain>
    </source>
</reference>
<protein>
    <submittedName>
        <fullName evidence="2">Uncharacterized protein</fullName>
    </submittedName>
</protein>
<gene>
    <name evidence="2" type="ORF">OA84_00965</name>
</gene>
<dbReference type="EMBL" id="JSYK01000002">
    <property type="protein sequence ID" value="KIA84155.1"/>
    <property type="molecule type" value="Genomic_DNA"/>
</dbReference>
<evidence type="ECO:0000256" key="1">
    <source>
        <dbReference type="SAM" id="MobiDB-lite"/>
    </source>
</evidence>
<dbReference type="RefSeq" id="WP_039341097.1">
    <property type="nucleotide sequence ID" value="NZ_JSYK01000002.1"/>
</dbReference>